<sequence length="123" mass="13062">MQIAAQQKTVEVQNKICNWPKGQATIERRDLSWVKHSWCRRHIKSLWGAKPNHSITATAIIITITATVTAVKGGGPGGFRGPGGYVGSGPYGPGELPYSGNFGSGGYRPGGYGGNFGRYPVSI</sequence>
<protein>
    <submittedName>
        <fullName evidence="1">Uncharacterized protein</fullName>
    </submittedName>
</protein>
<dbReference type="Proteomes" id="UP000054047">
    <property type="component" value="Unassembled WGS sequence"/>
</dbReference>
<dbReference type="AlphaFoldDB" id="A0A0C2H4V5"/>
<name>A0A0C2H4V5_9BILA</name>
<proteinExistence type="predicted"/>
<evidence type="ECO:0000313" key="2">
    <source>
        <dbReference type="Proteomes" id="UP000054047"/>
    </source>
</evidence>
<organism evidence="1 2">
    <name type="scientific">Ancylostoma duodenale</name>
    <dbReference type="NCBI Taxonomy" id="51022"/>
    <lineage>
        <taxon>Eukaryota</taxon>
        <taxon>Metazoa</taxon>
        <taxon>Ecdysozoa</taxon>
        <taxon>Nematoda</taxon>
        <taxon>Chromadorea</taxon>
        <taxon>Rhabditida</taxon>
        <taxon>Rhabditina</taxon>
        <taxon>Rhabditomorpha</taxon>
        <taxon>Strongyloidea</taxon>
        <taxon>Ancylostomatidae</taxon>
        <taxon>Ancylostomatinae</taxon>
        <taxon>Ancylostoma</taxon>
    </lineage>
</organism>
<keyword evidence="2" id="KW-1185">Reference proteome</keyword>
<dbReference type="EMBL" id="KN728090">
    <property type="protein sequence ID" value="KIH64391.1"/>
    <property type="molecule type" value="Genomic_DNA"/>
</dbReference>
<accession>A0A0C2H4V5</accession>
<reference evidence="1 2" key="1">
    <citation type="submission" date="2013-12" db="EMBL/GenBank/DDBJ databases">
        <title>Draft genome of the parsitic nematode Ancylostoma duodenale.</title>
        <authorList>
            <person name="Mitreva M."/>
        </authorList>
    </citation>
    <scope>NUCLEOTIDE SEQUENCE [LARGE SCALE GENOMIC DNA]</scope>
    <source>
        <strain evidence="1 2">Zhejiang</strain>
    </source>
</reference>
<evidence type="ECO:0000313" key="1">
    <source>
        <dbReference type="EMBL" id="KIH64391.1"/>
    </source>
</evidence>
<gene>
    <name evidence="1" type="ORF">ANCDUO_05299</name>
</gene>